<proteinExistence type="predicted"/>
<organism evidence="1 2">
    <name type="scientific">Aureliella helgolandensis</name>
    <dbReference type="NCBI Taxonomy" id="2527968"/>
    <lineage>
        <taxon>Bacteria</taxon>
        <taxon>Pseudomonadati</taxon>
        <taxon>Planctomycetota</taxon>
        <taxon>Planctomycetia</taxon>
        <taxon>Pirellulales</taxon>
        <taxon>Pirellulaceae</taxon>
        <taxon>Aureliella</taxon>
    </lineage>
</organism>
<dbReference type="NCBIfam" id="TIGR03347">
    <property type="entry name" value="VI_chp_1"/>
    <property type="match status" value="1"/>
</dbReference>
<gene>
    <name evidence="1" type="ORF">Q31a_20050</name>
</gene>
<dbReference type="OrthoDB" id="1523296at2"/>
<protein>
    <recommendedName>
        <fullName evidence="3">Type VI secretion system baseplate subunit TssG</fullName>
    </recommendedName>
</protein>
<evidence type="ECO:0000313" key="2">
    <source>
        <dbReference type="Proteomes" id="UP000318017"/>
    </source>
</evidence>
<name>A0A518G558_9BACT</name>
<evidence type="ECO:0000313" key="1">
    <source>
        <dbReference type="EMBL" id="QDV23700.1"/>
    </source>
</evidence>
<dbReference type="Proteomes" id="UP000318017">
    <property type="component" value="Chromosome"/>
</dbReference>
<dbReference type="PANTHER" id="PTHR35564:SF3">
    <property type="entry name" value="TYPE VI SECRETION SYSTEM BASEPLATE SUBUNIT TSSG"/>
    <property type="match status" value="1"/>
</dbReference>
<dbReference type="AlphaFoldDB" id="A0A518G558"/>
<dbReference type="RefSeq" id="WP_145076805.1">
    <property type="nucleotide sequence ID" value="NZ_CP036298.1"/>
</dbReference>
<sequence length="411" mass="45770">MDNPIPSISPSLLNATPFSTSGIALANRRTPPKTIAQALFEDGCDFDFFQAAMLLETIYPERKRIGEVSEFGKPAAVKFAAHSTSLGFASSAIHCISPATTEQPLAKMTVGFMGLTGPAGILPDHYTELLRRIEIESRSAQKHALRDWLDLFNNRIIALFYSSWKKYRPYTSFHQALQPVGQHETVDRFTQILQSTFGVGLPAVSRQISHFSLPRTQPTITDVIAAEQPTGTPTTTVRQSLLRYCGLLSQRPRTAANLQALLEDYFELPTQVLQLQGNWLSIDEEAQTQLGVLGGNCVLAENAVIGNQTWERQNKIVVRIGPLTWQQFCDLIPDRESAPHKNQFELLSELTRLFVGPEFDFEFQMTLAGDEVPECQVSDDDQAGLRLGWNTWLPSDEQVELVDDATFVEAA</sequence>
<keyword evidence="2" id="KW-1185">Reference proteome</keyword>
<dbReference type="EMBL" id="CP036298">
    <property type="protein sequence ID" value="QDV23700.1"/>
    <property type="molecule type" value="Genomic_DNA"/>
</dbReference>
<dbReference type="KEGG" id="ahel:Q31a_20050"/>
<evidence type="ECO:0008006" key="3">
    <source>
        <dbReference type="Google" id="ProtNLM"/>
    </source>
</evidence>
<dbReference type="InterPro" id="IPR010732">
    <property type="entry name" value="T6SS_TssG-like"/>
</dbReference>
<reference evidence="1 2" key="1">
    <citation type="submission" date="2019-02" db="EMBL/GenBank/DDBJ databases">
        <title>Deep-cultivation of Planctomycetes and their phenomic and genomic characterization uncovers novel biology.</title>
        <authorList>
            <person name="Wiegand S."/>
            <person name="Jogler M."/>
            <person name="Boedeker C."/>
            <person name="Pinto D."/>
            <person name="Vollmers J."/>
            <person name="Rivas-Marin E."/>
            <person name="Kohn T."/>
            <person name="Peeters S.H."/>
            <person name="Heuer A."/>
            <person name="Rast P."/>
            <person name="Oberbeckmann S."/>
            <person name="Bunk B."/>
            <person name="Jeske O."/>
            <person name="Meyerdierks A."/>
            <person name="Storesund J.E."/>
            <person name="Kallscheuer N."/>
            <person name="Luecker S."/>
            <person name="Lage O.M."/>
            <person name="Pohl T."/>
            <person name="Merkel B.J."/>
            <person name="Hornburger P."/>
            <person name="Mueller R.-W."/>
            <person name="Bruemmer F."/>
            <person name="Labrenz M."/>
            <person name="Spormann A.M."/>
            <person name="Op den Camp H."/>
            <person name="Overmann J."/>
            <person name="Amann R."/>
            <person name="Jetten M.S.M."/>
            <person name="Mascher T."/>
            <person name="Medema M.H."/>
            <person name="Devos D.P."/>
            <person name="Kaster A.-K."/>
            <person name="Ovreas L."/>
            <person name="Rohde M."/>
            <person name="Galperin M.Y."/>
            <person name="Jogler C."/>
        </authorList>
    </citation>
    <scope>NUCLEOTIDE SEQUENCE [LARGE SCALE GENOMIC DNA]</scope>
    <source>
        <strain evidence="1 2">Q31a</strain>
    </source>
</reference>
<dbReference type="Pfam" id="PF06996">
    <property type="entry name" value="T6SS_TssG"/>
    <property type="match status" value="1"/>
</dbReference>
<dbReference type="PANTHER" id="PTHR35564">
    <property type="match status" value="1"/>
</dbReference>
<accession>A0A518G558</accession>